<gene>
    <name evidence="1" type="ORF">D5086_014164</name>
</gene>
<evidence type="ECO:0000313" key="1">
    <source>
        <dbReference type="EMBL" id="KAL3587297.1"/>
    </source>
</evidence>
<dbReference type="Proteomes" id="UP000309997">
    <property type="component" value="Unassembled WGS sequence"/>
</dbReference>
<sequence>MMGHESSFLKAKCFGSLAYLIIGFPNLFQSWNCRALALMIVTLEALRVQQVADVGGLLPLPLYDAYICSILEGFVFVPLYHHEALSSCFWSFDAAAVKASDFVLLFVAVSLSRSQLSISVGCFMEISLHGSLPAGMFFILQRLDALYSLICHWLLELCFWQVLSNVDGFGLASWFYLVAAFADLDVLLHLSGVAQFWFAKEIRSLAEVSLRQASLQPGFRAALSKVAAKKGTSFWIALGNCRTIEAIYQESFEPPAVVTEEKGVIRRLLLPSLDDSHRKICTLIIDRTNVSRVHGALRCLALLSGDLDDTVMQMLVPVLFPCLLIIVSSPQNYDNYLRTKALTIVYSCVSVLGIMSGEYKT</sequence>
<organism evidence="1 2">
    <name type="scientific">Populus alba</name>
    <name type="common">White poplar</name>
    <dbReference type="NCBI Taxonomy" id="43335"/>
    <lineage>
        <taxon>Eukaryota</taxon>
        <taxon>Viridiplantae</taxon>
        <taxon>Streptophyta</taxon>
        <taxon>Embryophyta</taxon>
        <taxon>Tracheophyta</taxon>
        <taxon>Spermatophyta</taxon>
        <taxon>Magnoliopsida</taxon>
        <taxon>eudicotyledons</taxon>
        <taxon>Gunneridae</taxon>
        <taxon>Pentapetalae</taxon>
        <taxon>rosids</taxon>
        <taxon>fabids</taxon>
        <taxon>Malpighiales</taxon>
        <taxon>Salicaceae</taxon>
        <taxon>Saliceae</taxon>
        <taxon>Populus</taxon>
    </lineage>
</organism>
<name>A0ACC4C8Z8_POPAL</name>
<proteinExistence type="predicted"/>
<protein>
    <submittedName>
        <fullName evidence="1">Uncharacterized protein</fullName>
    </submittedName>
</protein>
<comment type="caution">
    <text evidence="1">The sequence shown here is derived from an EMBL/GenBank/DDBJ whole genome shotgun (WGS) entry which is preliminary data.</text>
</comment>
<reference evidence="1 2" key="1">
    <citation type="journal article" date="2024" name="Plant Biotechnol. J.">
        <title>Genome and CRISPR/Cas9 system of a widespread forest tree (Populus alba) in the world.</title>
        <authorList>
            <person name="Liu Y.J."/>
            <person name="Jiang P.F."/>
            <person name="Han X.M."/>
            <person name="Li X.Y."/>
            <person name="Wang H.M."/>
            <person name="Wang Y.J."/>
            <person name="Wang X.X."/>
            <person name="Zeng Q.Y."/>
        </authorList>
    </citation>
    <scope>NUCLEOTIDE SEQUENCE [LARGE SCALE GENOMIC DNA]</scope>
    <source>
        <strain evidence="2">cv. PAL-ZL1</strain>
    </source>
</reference>
<dbReference type="EMBL" id="RCHU02000006">
    <property type="protein sequence ID" value="KAL3587297.1"/>
    <property type="molecule type" value="Genomic_DNA"/>
</dbReference>
<accession>A0ACC4C8Z8</accession>
<evidence type="ECO:0000313" key="2">
    <source>
        <dbReference type="Proteomes" id="UP000309997"/>
    </source>
</evidence>
<keyword evidence="2" id="KW-1185">Reference proteome</keyword>